<keyword evidence="4" id="KW-1185">Reference proteome</keyword>
<dbReference type="Pfam" id="PF00892">
    <property type="entry name" value="EamA"/>
    <property type="match status" value="1"/>
</dbReference>
<feature type="domain" description="EamA" evidence="2">
    <location>
        <begin position="5"/>
        <end position="134"/>
    </location>
</feature>
<feature type="transmembrane region" description="Helical" evidence="1">
    <location>
        <begin position="261"/>
        <end position="281"/>
    </location>
</feature>
<feature type="transmembrane region" description="Helical" evidence="1">
    <location>
        <begin position="293"/>
        <end position="311"/>
    </location>
</feature>
<dbReference type="EMBL" id="CP000362">
    <property type="protein sequence ID" value="ABG32215.1"/>
    <property type="molecule type" value="Genomic_DNA"/>
</dbReference>
<evidence type="ECO:0000256" key="1">
    <source>
        <dbReference type="SAM" id="Phobius"/>
    </source>
</evidence>
<dbReference type="HOGENOM" id="CLU_933359_0_0_5"/>
<feature type="transmembrane region" description="Helical" evidence="1">
    <location>
        <begin position="64"/>
        <end position="86"/>
    </location>
</feature>
<keyword evidence="1" id="KW-0472">Membrane</keyword>
<evidence type="ECO:0000259" key="2">
    <source>
        <dbReference type="Pfam" id="PF00892"/>
    </source>
</evidence>
<dbReference type="RefSeq" id="WP_011568832.1">
    <property type="nucleotide sequence ID" value="NC_008209.1"/>
</dbReference>
<dbReference type="STRING" id="375451.RD1_2671"/>
<feature type="transmembrane region" description="Helical" evidence="1">
    <location>
        <begin position="92"/>
        <end position="110"/>
    </location>
</feature>
<dbReference type="eggNOG" id="COG0697">
    <property type="taxonomic scope" value="Bacteria"/>
</dbReference>
<proteinExistence type="predicted"/>
<dbReference type="OrthoDB" id="7834844at2"/>
<accession>Q165X8</accession>
<protein>
    <submittedName>
        <fullName evidence="3">Membrane protein, putative</fullName>
    </submittedName>
</protein>
<dbReference type="KEGG" id="rde:RD1_2671"/>
<dbReference type="InterPro" id="IPR000620">
    <property type="entry name" value="EamA_dom"/>
</dbReference>
<keyword evidence="1" id="KW-1133">Transmembrane helix</keyword>
<dbReference type="AlphaFoldDB" id="Q165X8"/>
<feature type="transmembrane region" description="Helical" evidence="1">
    <location>
        <begin position="32"/>
        <end position="52"/>
    </location>
</feature>
<sequence>MSSPFIIVVALFSWATLLVVSRVVLLRFGLDPWLFTFIQMMAGGAFLLAVSGRSIRAWGLLRDPVIWVYGVLRVATAAFFTASLIYTTAANAAFLSILSVPTSVVLLWFIAARRPQAGEFPGHFLVLLGMVLLTSQLDGAWRNPAVLLMIASELCVVLSTFIAEKHPVNQTRNPRARAGLTGVMLLVSSFVMLLCALTAGAALSQIPLLGTTMLSGPIWLTDPLVVLNPVLWVSAILVGVALRGPSMFVALAAIHRVRTENYLAGMAALPLVSLALEKAATGLGLLDPVPLDGPTTLCGVVMVTGSLLVIWSRHKRNGRERATGAPNTTE</sequence>
<feature type="transmembrane region" description="Helical" evidence="1">
    <location>
        <begin position="145"/>
        <end position="163"/>
    </location>
</feature>
<name>Q165X8_ROSDO</name>
<keyword evidence="1" id="KW-0812">Transmembrane</keyword>
<reference evidence="3 4" key="1">
    <citation type="journal article" date="2007" name="J. Bacteriol.">
        <title>The complete genome sequence of Roseobacter denitrificans reveals a mixotrophic rather than photosynthetic metabolism.</title>
        <authorList>
            <person name="Swingley W.D."/>
            <person name="Sadekar S."/>
            <person name="Mastrian S.D."/>
            <person name="Matthies H.J."/>
            <person name="Hao J."/>
            <person name="Ramos H."/>
            <person name="Acharya C.R."/>
            <person name="Conrad A.L."/>
            <person name="Taylor H.L."/>
            <person name="Dejesa L.C."/>
            <person name="Shah M.K."/>
            <person name="O'huallachain M.E."/>
            <person name="Lince M.T."/>
            <person name="Blankenship R.E."/>
            <person name="Beatty J.T."/>
            <person name="Touchman J.W."/>
        </authorList>
    </citation>
    <scope>NUCLEOTIDE SEQUENCE [LARGE SCALE GENOMIC DNA]</scope>
    <source>
        <strain evidence="4">ATCC 33942 / OCh 114</strain>
    </source>
</reference>
<dbReference type="Proteomes" id="UP000007029">
    <property type="component" value="Chromosome"/>
</dbReference>
<feature type="transmembrane region" description="Helical" evidence="1">
    <location>
        <begin position="230"/>
        <end position="254"/>
    </location>
</feature>
<feature type="transmembrane region" description="Helical" evidence="1">
    <location>
        <begin position="183"/>
        <end position="210"/>
    </location>
</feature>
<evidence type="ECO:0000313" key="3">
    <source>
        <dbReference type="EMBL" id="ABG32215.1"/>
    </source>
</evidence>
<dbReference type="GO" id="GO:0016020">
    <property type="term" value="C:membrane"/>
    <property type="evidence" value="ECO:0007669"/>
    <property type="project" value="InterPro"/>
</dbReference>
<evidence type="ECO:0000313" key="4">
    <source>
        <dbReference type="Proteomes" id="UP000007029"/>
    </source>
</evidence>
<organism evidence="3 4">
    <name type="scientific">Roseobacter denitrificans (strain ATCC 33942 / OCh 114)</name>
    <name type="common">Erythrobacter sp. (strain OCh 114)</name>
    <name type="synonym">Roseobacter denitrificans</name>
    <dbReference type="NCBI Taxonomy" id="375451"/>
    <lineage>
        <taxon>Bacteria</taxon>
        <taxon>Pseudomonadati</taxon>
        <taxon>Pseudomonadota</taxon>
        <taxon>Alphaproteobacteria</taxon>
        <taxon>Rhodobacterales</taxon>
        <taxon>Roseobacteraceae</taxon>
        <taxon>Roseobacter</taxon>
    </lineage>
</organism>
<gene>
    <name evidence="3" type="ordered locus">RD1_2671</name>
</gene>